<dbReference type="EMBL" id="BAABEZ010000001">
    <property type="protein sequence ID" value="GAA4448718.1"/>
    <property type="molecule type" value="Genomic_DNA"/>
</dbReference>
<evidence type="ECO:0000313" key="1">
    <source>
        <dbReference type="EMBL" id="GAA4448718.1"/>
    </source>
</evidence>
<proteinExistence type="predicted"/>
<reference evidence="2" key="1">
    <citation type="journal article" date="2019" name="Int. J. Syst. Evol. Microbiol.">
        <title>The Global Catalogue of Microorganisms (GCM) 10K type strain sequencing project: providing services to taxonomists for standard genome sequencing and annotation.</title>
        <authorList>
            <consortium name="The Broad Institute Genomics Platform"/>
            <consortium name="The Broad Institute Genome Sequencing Center for Infectious Disease"/>
            <person name="Wu L."/>
            <person name="Ma J."/>
        </authorList>
    </citation>
    <scope>NUCLEOTIDE SEQUENCE [LARGE SCALE GENOMIC DNA]</scope>
    <source>
        <strain evidence="2">JCM 31921</strain>
    </source>
</reference>
<keyword evidence="2" id="KW-1185">Reference proteome</keyword>
<organism evidence="1 2">
    <name type="scientific">Rurimicrobium arvi</name>
    <dbReference type="NCBI Taxonomy" id="2049916"/>
    <lineage>
        <taxon>Bacteria</taxon>
        <taxon>Pseudomonadati</taxon>
        <taxon>Bacteroidota</taxon>
        <taxon>Chitinophagia</taxon>
        <taxon>Chitinophagales</taxon>
        <taxon>Chitinophagaceae</taxon>
        <taxon>Rurimicrobium</taxon>
    </lineage>
</organism>
<protein>
    <recommendedName>
        <fullName evidence="3">Transglutaminase-like superfamily protein</fullName>
    </recommendedName>
</protein>
<comment type="caution">
    <text evidence="1">The sequence shown here is derived from an EMBL/GenBank/DDBJ whole genome shotgun (WGS) entry which is preliminary data.</text>
</comment>
<name>A0ABP8MFR9_9BACT</name>
<evidence type="ECO:0000313" key="2">
    <source>
        <dbReference type="Proteomes" id="UP001501410"/>
    </source>
</evidence>
<gene>
    <name evidence="1" type="ORF">GCM10023092_01720</name>
</gene>
<sequence>MGTKGLAQDFQYRFETTEVKFSGPGSIAIREDSLQTVYSTAHWRNTGLREPAGFVSGTTMYANAQFRFNCSVAPDSLTIRGLGNDTINFPPQTVALSAAAGYFTCTYPPAPASKMFTAGIVNYYAPFSIYWEISFDRGASWFRADTTDHKIYVTRSMPLAETANFKYFHTLLELSCKNAKGERTDTGIIKKCWNEFTDQIVLNYKGDSLHYYKTFNTSNTTLPLLLKYRNAQCYTFAQLFASLMKMQGVTRTNNYVYITPKTISAPCGGTINRFLVKNWKFSSKSDSAACPSFPYRNTYSGSYITATGYVFTTADVTDQSGVDGQCNKNPSSFFNNHQITKFDGVYYDACYGMTFSSLSDIKTRAFDGWGVQRSAGSYNFTNDMSLDDLSETISTF</sequence>
<accession>A0ABP8MFR9</accession>
<dbReference type="Proteomes" id="UP001501410">
    <property type="component" value="Unassembled WGS sequence"/>
</dbReference>
<evidence type="ECO:0008006" key="3">
    <source>
        <dbReference type="Google" id="ProtNLM"/>
    </source>
</evidence>